<proteinExistence type="predicted"/>
<protein>
    <submittedName>
        <fullName evidence="1">Uncharacterized protein</fullName>
    </submittedName>
</protein>
<name>A0A2P2IHW6_RHIMU</name>
<sequence length="38" mass="4312">MSADGYFTLDKGIFLFTSTFESPKNIYLVTFSMLLVTI</sequence>
<evidence type="ECO:0000313" key="1">
    <source>
        <dbReference type="EMBL" id="MBW80819.1"/>
    </source>
</evidence>
<dbReference type="AlphaFoldDB" id="A0A2P2IHW6"/>
<organism evidence="1">
    <name type="scientific">Rhizophora mucronata</name>
    <name type="common">Asiatic mangrove</name>
    <dbReference type="NCBI Taxonomy" id="61149"/>
    <lineage>
        <taxon>Eukaryota</taxon>
        <taxon>Viridiplantae</taxon>
        <taxon>Streptophyta</taxon>
        <taxon>Embryophyta</taxon>
        <taxon>Tracheophyta</taxon>
        <taxon>Spermatophyta</taxon>
        <taxon>Magnoliopsida</taxon>
        <taxon>eudicotyledons</taxon>
        <taxon>Gunneridae</taxon>
        <taxon>Pentapetalae</taxon>
        <taxon>rosids</taxon>
        <taxon>fabids</taxon>
        <taxon>Malpighiales</taxon>
        <taxon>Rhizophoraceae</taxon>
        <taxon>Rhizophora</taxon>
    </lineage>
</organism>
<dbReference type="EMBL" id="GGEC01000336">
    <property type="protein sequence ID" value="MBW80819.1"/>
    <property type="molecule type" value="Transcribed_RNA"/>
</dbReference>
<accession>A0A2P2IHW6</accession>
<reference evidence="1" key="1">
    <citation type="submission" date="2018-02" db="EMBL/GenBank/DDBJ databases">
        <title>Rhizophora mucronata_Transcriptome.</title>
        <authorList>
            <person name="Meera S.P."/>
            <person name="Sreeshan A."/>
            <person name="Augustine A."/>
        </authorList>
    </citation>
    <scope>NUCLEOTIDE SEQUENCE</scope>
    <source>
        <tissue evidence="1">Leaf</tissue>
    </source>
</reference>